<dbReference type="InterPro" id="IPR040442">
    <property type="entry name" value="Pyrv_kinase-like_dom_sf"/>
</dbReference>
<evidence type="ECO:0000256" key="10">
    <source>
        <dbReference type="ARBA" id="ARBA00023152"/>
    </source>
</evidence>
<evidence type="ECO:0000313" key="16">
    <source>
        <dbReference type="Proteomes" id="UP000809431"/>
    </source>
</evidence>
<protein>
    <recommendedName>
        <fullName evidence="3 12">Pyruvate kinase</fullName>
        <ecNumber evidence="3 12">2.7.1.40</ecNumber>
    </recommendedName>
</protein>
<keyword evidence="10 12" id="KW-0324">Glycolysis</keyword>
<dbReference type="PRINTS" id="PR01050">
    <property type="entry name" value="PYRUVTKNASE"/>
</dbReference>
<comment type="pathway">
    <text evidence="1 12">Carbohydrate degradation; glycolysis; pyruvate from D-glyceraldehyde 3-phosphate: step 5/5.</text>
</comment>
<gene>
    <name evidence="15" type="ORF">JMJ54_17405</name>
</gene>
<keyword evidence="7 12" id="KW-0418">Kinase</keyword>
<dbReference type="SUPFAM" id="SSF51621">
    <property type="entry name" value="Phosphoenolpyruvate/pyruvate domain"/>
    <property type="match status" value="1"/>
</dbReference>
<dbReference type="InterPro" id="IPR036918">
    <property type="entry name" value="Pyrv_Knase_C_sf"/>
</dbReference>
<evidence type="ECO:0000256" key="11">
    <source>
        <dbReference type="ARBA" id="ARBA00023317"/>
    </source>
</evidence>
<dbReference type="InterPro" id="IPR015795">
    <property type="entry name" value="Pyrv_Knase_C"/>
</dbReference>
<proteinExistence type="inferred from homology"/>
<keyword evidence="16" id="KW-1185">Reference proteome</keyword>
<evidence type="ECO:0000256" key="9">
    <source>
        <dbReference type="ARBA" id="ARBA00022842"/>
    </source>
</evidence>
<evidence type="ECO:0000256" key="12">
    <source>
        <dbReference type="RuleBase" id="RU000504"/>
    </source>
</evidence>
<evidence type="ECO:0000256" key="4">
    <source>
        <dbReference type="ARBA" id="ARBA00022679"/>
    </source>
</evidence>
<dbReference type="InterPro" id="IPR015813">
    <property type="entry name" value="Pyrv/PenolPyrv_kinase-like_dom"/>
</dbReference>
<feature type="domain" description="Pyruvate kinase C-terminal" evidence="14">
    <location>
        <begin position="85"/>
        <end position="199"/>
    </location>
</feature>
<feature type="non-terminal residue" evidence="15">
    <location>
        <position position="1"/>
    </location>
</feature>
<dbReference type="InterPro" id="IPR001697">
    <property type="entry name" value="Pyr_Knase"/>
</dbReference>
<accession>A0ABS2BPR0</accession>
<organism evidence="15 16">
    <name type="scientific">Jeongeupia naejangsanensis</name>
    <dbReference type="NCBI Taxonomy" id="613195"/>
    <lineage>
        <taxon>Bacteria</taxon>
        <taxon>Pseudomonadati</taxon>
        <taxon>Pseudomonadota</taxon>
        <taxon>Betaproteobacteria</taxon>
        <taxon>Neisseriales</taxon>
        <taxon>Chitinibacteraceae</taxon>
        <taxon>Jeongeupia</taxon>
    </lineage>
</organism>
<reference evidence="15 16" key="1">
    <citation type="submission" date="2021-01" db="EMBL/GenBank/DDBJ databases">
        <title>Draft Genome Sequence and Polyhydroxyalkanoate Biosynthetic Potential of Jeongeupia naejangsanensis Type Strain DSM 24253.</title>
        <authorList>
            <person name="Turrini P."/>
            <person name="Artuso I."/>
            <person name="Lugli G.A."/>
            <person name="Frangipani E."/>
            <person name="Ventura M."/>
            <person name="Visca P."/>
        </authorList>
    </citation>
    <scope>NUCLEOTIDE SEQUENCE [LARGE SCALE GENOMIC DNA]</scope>
    <source>
        <strain evidence="15 16">DSM 24253</strain>
    </source>
</reference>
<dbReference type="InterPro" id="IPR015793">
    <property type="entry name" value="Pyrv_Knase_brl"/>
</dbReference>
<dbReference type="Pfam" id="PF02887">
    <property type="entry name" value="PK_C"/>
    <property type="match status" value="1"/>
</dbReference>
<keyword evidence="6" id="KW-0547">Nucleotide-binding</keyword>
<dbReference type="EC" id="2.7.1.40" evidence="3 12"/>
<keyword evidence="9 12" id="KW-0460">Magnesium</keyword>
<name>A0ABS2BPR0_9NEIS</name>
<comment type="catalytic activity">
    <reaction evidence="12">
        <text>pyruvate + ATP = phosphoenolpyruvate + ADP + H(+)</text>
        <dbReference type="Rhea" id="RHEA:18157"/>
        <dbReference type="ChEBI" id="CHEBI:15361"/>
        <dbReference type="ChEBI" id="CHEBI:15378"/>
        <dbReference type="ChEBI" id="CHEBI:30616"/>
        <dbReference type="ChEBI" id="CHEBI:58702"/>
        <dbReference type="ChEBI" id="CHEBI:456216"/>
        <dbReference type="EC" id="2.7.1.40"/>
    </reaction>
</comment>
<feature type="domain" description="Pyruvate kinase barrel" evidence="13">
    <location>
        <begin position="1"/>
        <end position="50"/>
    </location>
</feature>
<evidence type="ECO:0000256" key="8">
    <source>
        <dbReference type="ARBA" id="ARBA00022840"/>
    </source>
</evidence>
<evidence type="ECO:0000313" key="15">
    <source>
        <dbReference type="EMBL" id="MBM3117617.1"/>
    </source>
</evidence>
<dbReference type="Pfam" id="PF00224">
    <property type="entry name" value="PK"/>
    <property type="match status" value="1"/>
</dbReference>
<evidence type="ECO:0000259" key="14">
    <source>
        <dbReference type="Pfam" id="PF02887"/>
    </source>
</evidence>
<dbReference type="EMBL" id="JAESND010000012">
    <property type="protein sequence ID" value="MBM3117617.1"/>
    <property type="molecule type" value="Genomic_DNA"/>
</dbReference>
<evidence type="ECO:0000256" key="7">
    <source>
        <dbReference type="ARBA" id="ARBA00022777"/>
    </source>
</evidence>
<dbReference type="RefSeq" id="WP_239000176.1">
    <property type="nucleotide sequence ID" value="NZ_JAESND010000012.1"/>
</dbReference>
<keyword evidence="4 12" id="KW-0808">Transferase</keyword>
<dbReference type="Proteomes" id="UP000809431">
    <property type="component" value="Unassembled WGS sequence"/>
</dbReference>
<comment type="caution">
    <text evidence="15">The sequence shown here is derived from an EMBL/GenBank/DDBJ whole genome shotgun (WGS) entry which is preliminary data.</text>
</comment>
<evidence type="ECO:0000256" key="5">
    <source>
        <dbReference type="ARBA" id="ARBA00022723"/>
    </source>
</evidence>
<comment type="similarity">
    <text evidence="2 12">Belongs to the pyruvate kinase family.</text>
</comment>
<sequence>TATQMMESMISSPVPTRAEVSDCANAVLDGTDAVMLSAESAAGKYPVEAVEALVRTCIEAERSGECRVDSEVRGGTAQFDRVDQTVAMAALYASRHLPLKAIVALTHSGTSALWLSRYNSHVPIYACTLELATYRKLALYRHVQPMLLPAEVGQDREAQLSHAQLALLKGNLIAPRDRVALTFGSQRGGINGADSLRIIEISGK</sequence>
<keyword evidence="11 15" id="KW-0670">Pyruvate</keyword>
<evidence type="ECO:0000256" key="3">
    <source>
        <dbReference type="ARBA" id="ARBA00012142"/>
    </source>
</evidence>
<evidence type="ECO:0000256" key="6">
    <source>
        <dbReference type="ARBA" id="ARBA00022741"/>
    </source>
</evidence>
<dbReference type="Gene3D" id="3.20.20.60">
    <property type="entry name" value="Phosphoenolpyruvate-binding domains"/>
    <property type="match status" value="1"/>
</dbReference>
<keyword evidence="8" id="KW-0067">ATP-binding</keyword>
<evidence type="ECO:0000256" key="2">
    <source>
        <dbReference type="ARBA" id="ARBA00008663"/>
    </source>
</evidence>
<dbReference type="Gene3D" id="3.40.1380.20">
    <property type="entry name" value="Pyruvate kinase, C-terminal domain"/>
    <property type="match status" value="1"/>
</dbReference>
<dbReference type="SUPFAM" id="SSF52935">
    <property type="entry name" value="PK C-terminal domain-like"/>
    <property type="match status" value="1"/>
</dbReference>
<evidence type="ECO:0000259" key="13">
    <source>
        <dbReference type="Pfam" id="PF00224"/>
    </source>
</evidence>
<keyword evidence="5" id="KW-0479">Metal-binding</keyword>
<dbReference type="GO" id="GO:0016301">
    <property type="term" value="F:kinase activity"/>
    <property type="evidence" value="ECO:0007669"/>
    <property type="project" value="UniProtKB-KW"/>
</dbReference>
<evidence type="ECO:0000256" key="1">
    <source>
        <dbReference type="ARBA" id="ARBA00004997"/>
    </source>
</evidence>
<dbReference type="PANTHER" id="PTHR11817">
    <property type="entry name" value="PYRUVATE KINASE"/>
    <property type="match status" value="1"/>
</dbReference>